<dbReference type="AlphaFoldDB" id="A0A7X1J417"/>
<reference evidence="1 2" key="1">
    <citation type="submission" date="2020-08" db="EMBL/GenBank/DDBJ databases">
        <title>Streptomyces sp. PSKA01 genome sequencing and assembly.</title>
        <authorList>
            <person name="Mandal S."/>
            <person name="Maiti P.K."/>
            <person name="Das P."/>
        </authorList>
    </citation>
    <scope>NUCLEOTIDE SEQUENCE [LARGE SCALE GENOMIC DNA]</scope>
    <source>
        <strain evidence="1 2">PSKA01</strain>
    </source>
</reference>
<protein>
    <submittedName>
        <fullName evidence="1">Uncharacterized protein</fullName>
    </submittedName>
</protein>
<evidence type="ECO:0000313" key="2">
    <source>
        <dbReference type="Proteomes" id="UP000584670"/>
    </source>
</evidence>
<dbReference type="EMBL" id="JACMSF010000015">
    <property type="protein sequence ID" value="MBC2903140.1"/>
    <property type="molecule type" value="Genomic_DNA"/>
</dbReference>
<accession>A0A7X1J417</accession>
<sequence length="250" mass="26159">MSISNGLGQSFYYGGYDLSGDTGSADDIGGGLAGTQDTTPINKSAFRRTGLLRDGRISWMSFFNDAVGAAHSRLSALPTADRQLMWLTGSTIGDPAACMVGKQINYDPTRPQDGSLTIAVNAQANGYGLEWCDLLTAGVRTDTVATNGASLDLGTGSTAFGLQAYLQVLAFTGTTVTIKLQESSDNGAGDAWADVTGGAFTAVTAGPTVERIQTGRSQTVERYLRVATTGTFSNVQFVVAVNRPDVEVLF</sequence>
<dbReference type="Proteomes" id="UP000584670">
    <property type="component" value="Unassembled WGS sequence"/>
</dbReference>
<name>A0A7X1J417_9ACTN</name>
<proteinExistence type="predicted"/>
<keyword evidence="2" id="KW-1185">Reference proteome</keyword>
<organism evidence="1 2">
    <name type="scientific">Streptomyces cupreus</name>
    <dbReference type="NCBI Taxonomy" id="2759956"/>
    <lineage>
        <taxon>Bacteria</taxon>
        <taxon>Bacillati</taxon>
        <taxon>Actinomycetota</taxon>
        <taxon>Actinomycetes</taxon>
        <taxon>Kitasatosporales</taxon>
        <taxon>Streptomycetaceae</taxon>
        <taxon>Streptomyces</taxon>
    </lineage>
</organism>
<evidence type="ECO:0000313" key="1">
    <source>
        <dbReference type="EMBL" id="MBC2903140.1"/>
    </source>
</evidence>
<dbReference type="Gene3D" id="2.60.120.1110">
    <property type="match status" value="1"/>
</dbReference>
<comment type="caution">
    <text evidence="1">The sequence shown here is derived from an EMBL/GenBank/DDBJ whole genome shotgun (WGS) entry which is preliminary data.</text>
</comment>
<gene>
    <name evidence="1" type="ORF">H4N64_16295</name>
</gene>
<dbReference type="RefSeq" id="WP_186283028.1">
    <property type="nucleotide sequence ID" value="NZ_JACMSF010000015.1"/>
</dbReference>